<evidence type="ECO:0000313" key="4">
    <source>
        <dbReference type="EMBL" id="SNS55632.1"/>
    </source>
</evidence>
<dbReference type="RefSeq" id="WP_410169640.1">
    <property type="nucleotide sequence ID" value="NZ_FZOF01000006.1"/>
</dbReference>
<dbReference type="GO" id="GO:0008270">
    <property type="term" value="F:zinc ion binding"/>
    <property type="evidence" value="ECO:0007669"/>
    <property type="project" value="UniProtKB-KW"/>
</dbReference>
<accession>A0A239FHH4</accession>
<evidence type="ECO:0000313" key="5">
    <source>
        <dbReference type="Proteomes" id="UP000198280"/>
    </source>
</evidence>
<keyword evidence="5" id="KW-1185">Reference proteome</keyword>
<reference evidence="4 5" key="1">
    <citation type="submission" date="2017-06" db="EMBL/GenBank/DDBJ databases">
        <authorList>
            <person name="Kim H.J."/>
            <person name="Triplett B.A."/>
        </authorList>
    </citation>
    <scope>NUCLEOTIDE SEQUENCE [LARGE SCALE GENOMIC DNA]</scope>
    <source>
        <strain evidence="4 5">CGMCC 4.1858</strain>
    </source>
</reference>
<feature type="region of interest" description="Disordered" evidence="2">
    <location>
        <begin position="120"/>
        <end position="150"/>
    </location>
</feature>
<dbReference type="Pfam" id="PF04434">
    <property type="entry name" value="SWIM"/>
    <property type="match status" value="1"/>
</dbReference>
<protein>
    <submittedName>
        <fullName evidence="4">SWIM zinc finger</fullName>
    </submittedName>
</protein>
<dbReference type="PROSITE" id="PS50966">
    <property type="entry name" value="ZF_SWIM"/>
    <property type="match status" value="1"/>
</dbReference>
<dbReference type="InterPro" id="IPR007527">
    <property type="entry name" value="Znf_SWIM"/>
</dbReference>
<sequence length="455" mass="46916">MDGMDGQRTERWTADQVLALAPDTSSREAGAGLAAAAHWSGTGSSGTAVWGSCAGSGGTPYQAVADTAGPAFGCSCPSRKVPCKHALALLLLWAGGEVGPAAHGGGRPDWVTEWLDARRAREEGTERGERGTSGGDREAARRRAERRAGRVAAGATELERRLADLLRGGLAGADREGYGWWEETAARMVDAQAPGLASRVRELGALAGSGGDWPSRLLEETALLHLLARGCLRQEALPGPLAATVRSRVGFTVDSAELLAGPTVRDRWLVLARHDTAEDRLTTRRTWLYGEAGGRTALLLSFGAAGRAPEPALQVGLGLDAELAFHPAARPLRAVLGPGHSAPLPGRVPPGVPVAAALDRYARAVAGDPWLDAWPVVLASVVPIPGGAGWQVADADGSDAVPVVAGGAGAGAGLWRLAAVSGGHPVTVFGELGHQGFRPFTAWAGTDTEPVPLTV</sequence>
<proteinExistence type="predicted"/>
<evidence type="ECO:0000256" key="2">
    <source>
        <dbReference type="SAM" id="MobiDB-lite"/>
    </source>
</evidence>
<name>A0A239FHH4_9ACTN</name>
<feature type="compositionally biased region" description="Basic and acidic residues" evidence="2">
    <location>
        <begin position="120"/>
        <end position="148"/>
    </location>
</feature>
<feature type="domain" description="SWIM-type" evidence="3">
    <location>
        <begin position="61"/>
        <end position="94"/>
    </location>
</feature>
<keyword evidence="1" id="KW-0479">Metal-binding</keyword>
<evidence type="ECO:0000256" key="1">
    <source>
        <dbReference type="PROSITE-ProRule" id="PRU00325"/>
    </source>
</evidence>
<gene>
    <name evidence="4" type="ORF">SAMN05216252_106472</name>
</gene>
<evidence type="ECO:0000259" key="3">
    <source>
        <dbReference type="PROSITE" id="PS50966"/>
    </source>
</evidence>
<organism evidence="4 5">
    <name type="scientific">Actinacidiphila glaucinigra</name>
    <dbReference type="NCBI Taxonomy" id="235986"/>
    <lineage>
        <taxon>Bacteria</taxon>
        <taxon>Bacillati</taxon>
        <taxon>Actinomycetota</taxon>
        <taxon>Actinomycetes</taxon>
        <taxon>Kitasatosporales</taxon>
        <taxon>Streptomycetaceae</taxon>
        <taxon>Actinacidiphila</taxon>
    </lineage>
</organism>
<dbReference type="AlphaFoldDB" id="A0A239FHH4"/>
<dbReference type="Proteomes" id="UP000198280">
    <property type="component" value="Unassembled WGS sequence"/>
</dbReference>
<keyword evidence="1" id="KW-0863">Zinc-finger</keyword>
<keyword evidence="1" id="KW-0862">Zinc</keyword>
<dbReference type="EMBL" id="FZOF01000006">
    <property type="protein sequence ID" value="SNS55632.1"/>
    <property type="molecule type" value="Genomic_DNA"/>
</dbReference>